<comment type="caution">
    <text evidence="2">The sequence shown here is derived from an EMBL/GenBank/DDBJ whole genome shotgun (WGS) entry which is preliminary data.</text>
</comment>
<reference evidence="2" key="1">
    <citation type="submission" date="2018-11" db="EMBL/GenBank/DDBJ databases">
        <authorList>
            <consortium name="Pathogen Informatics"/>
        </authorList>
    </citation>
    <scope>NUCLEOTIDE SEQUENCE</scope>
</reference>
<evidence type="ECO:0000313" key="2">
    <source>
        <dbReference type="EMBL" id="VEL19040.1"/>
    </source>
</evidence>
<protein>
    <submittedName>
        <fullName evidence="2">Uncharacterized protein</fullName>
    </submittedName>
</protein>
<accession>A0A448WSK2</accession>
<feature type="compositionally biased region" description="Basic and acidic residues" evidence="1">
    <location>
        <begin position="43"/>
        <end position="56"/>
    </location>
</feature>
<organism evidence="2 3">
    <name type="scientific">Protopolystoma xenopodis</name>
    <dbReference type="NCBI Taxonomy" id="117903"/>
    <lineage>
        <taxon>Eukaryota</taxon>
        <taxon>Metazoa</taxon>
        <taxon>Spiralia</taxon>
        <taxon>Lophotrochozoa</taxon>
        <taxon>Platyhelminthes</taxon>
        <taxon>Monogenea</taxon>
        <taxon>Polyopisthocotylea</taxon>
        <taxon>Polystomatidea</taxon>
        <taxon>Polystomatidae</taxon>
        <taxon>Protopolystoma</taxon>
    </lineage>
</organism>
<dbReference type="Proteomes" id="UP000784294">
    <property type="component" value="Unassembled WGS sequence"/>
</dbReference>
<feature type="compositionally biased region" description="Acidic residues" evidence="1">
    <location>
        <begin position="59"/>
        <end position="77"/>
    </location>
</feature>
<evidence type="ECO:0000256" key="1">
    <source>
        <dbReference type="SAM" id="MobiDB-lite"/>
    </source>
</evidence>
<dbReference type="EMBL" id="CAAALY010039767">
    <property type="protein sequence ID" value="VEL19040.1"/>
    <property type="molecule type" value="Genomic_DNA"/>
</dbReference>
<feature type="region of interest" description="Disordered" evidence="1">
    <location>
        <begin position="43"/>
        <end position="77"/>
    </location>
</feature>
<evidence type="ECO:0000313" key="3">
    <source>
        <dbReference type="Proteomes" id="UP000784294"/>
    </source>
</evidence>
<sequence length="77" mass="8434">MKSLGASFSPPRHANILREFSEVDASGMVEMSDPTPLEEEALREAQEARRLAKEAAAEANEEQEEEDAQDADDADEA</sequence>
<dbReference type="AlphaFoldDB" id="A0A448WSK2"/>
<name>A0A448WSK2_9PLAT</name>
<proteinExistence type="predicted"/>
<keyword evidence="3" id="KW-1185">Reference proteome</keyword>
<gene>
    <name evidence="2" type="ORF">PXEA_LOCUS12480</name>
</gene>